<sequence length="198" mass="21611">MRAIRIFLLSGLSLAILGDAALAAPPQPAPKKAEAPPPPRAASLGDLYERLARTTDESEAKGIVASIQRRWMRSGSDTADLLLSRAMEAAQDDQPLAIELLDRAIALQPNWAEAWNKRATVFFMMGDMTRSMADLRETLSREPRHFGALSGLGIILQSNGDRKQAYEVFRKALAVNPFLADVKKAVQSLEPDVGETSL</sequence>
<keyword evidence="1" id="KW-0802">TPR repeat</keyword>
<dbReference type="AlphaFoldDB" id="A0A917ICC9"/>
<organism evidence="3 4">
    <name type="scientific">Alsobacter metallidurans</name>
    <dbReference type="NCBI Taxonomy" id="340221"/>
    <lineage>
        <taxon>Bacteria</taxon>
        <taxon>Pseudomonadati</taxon>
        <taxon>Pseudomonadota</taxon>
        <taxon>Alphaproteobacteria</taxon>
        <taxon>Hyphomicrobiales</taxon>
        <taxon>Alsobacteraceae</taxon>
        <taxon>Alsobacter</taxon>
    </lineage>
</organism>
<dbReference type="Proteomes" id="UP000603912">
    <property type="component" value="Unassembled WGS sequence"/>
</dbReference>
<dbReference type="EMBL" id="BMES01000002">
    <property type="protein sequence ID" value="GGH30185.1"/>
    <property type="molecule type" value="Genomic_DNA"/>
</dbReference>
<dbReference type="Pfam" id="PF13181">
    <property type="entry name" value="TPR_8"/>
    <property type="match status" value="1"/>
</dbReference>
<evidence type="ECO:0000313" key="3">
    <source>
        <dbReference type="EMBL" id="GGH30185.1"/>
    </source>
</evidence>
<keyword evidence="4" id="KW-1185">Reference proteome</keyword>
<protein>
    <recommendedName>
        <fullName evidence="5">Tetratricopeptide repeat protein</fullName>
    </recommendedName>
</protein>
<dbReference type="PROSITE" id="PS50005">
    <property type="entry name" value="TPR"/>
    <property type="match status" value="2"/>
</dbReference>
<evidence type="ECO:0000256" key="2">
    <source>
        <dbReference type="SAM" id="SignalP"/>
    </source>
</evidence>
<feature type="chain" id="PRO_5037471188" description="Tetratricopeptide repeat protein" evidence="2">
    <location>
        <begin position="24"/>
        <end position="198"/>
    </location>
</feature>
<reference evidence="3" key="1">
    <citation type="journal article" date="2014" name="Int. J. Syst. Evol. Microbiol.">
        <title>Complete genome sequence of Corynebacterium casei LMG S-19264T (=DSM 44701T), isolated from a smear-ripened cheese.</title>
        <authorList>
            <consortium name="US DOE Joint Genome Institute (JGI-PGF)"/>
            <person name="Walter F."/>
            <person name="Albersmeier A."/>
            <person name="Kalinowski J."/>
            <person name="Ruckert C."/>
        </authorList>
    </citation>
    <scope>NUCLEOTIDE SEQUENCE</scope>
    <source>
        <strain evidence="3">CGMCC 1.12214</strain>
    </source>
</reference>
<feature type="repeat" description="TPR" evidence="1">
    <location>
        <begin position="112"/>
        <end position="145"/>
    </location>
</feature>
<reference evidence="3" key="2">
    <citation type="submission" date="2020-09" db="EMBL/GenBank/DDBJ databases">
        <authorList>
            <person name="Sun Q."/>
            <person name="Zhou Y."/>
        </authorList>
    </citation>
    <scope>NUCLEOTIDE SEQUENCE</scope>
    <source>
        <strain evidence="3">CGMCC 1.12214</strain>
    </source>
</reference>
<proteinExistence type="predicted"/>
<dbReference type="InterPro" id="IPR044650">
    <property type="entry name" value="SRFR1-like"/>
</dbReference>
<keyword evidence="2" id="KW-0732">Signal</keyword>
<evidence type="ECO:0000313" key="4">
    <source>
        <dbReference type="Proteomes" id="UP000603912"/>
    </source>
</evidence>
<dbReference type="Gene3D" id="1.25.40.10">
    <property type="entry name" value="Tetratricopeptide repeat domain"/>
    <property type="match status" value="1"/>
</dbReference>
<dbReference type="PANTHER" id="PTHR44749">
    <property type="entry name" value="SUPPRESSOR OF RPS4-RLD 1"/>
    <property type="match status" value="1"/>
</dbReference>
<dbReference type="InterPro" id="IPR011990">
    <property type="entry name" value="TPR-like_helical_dom_sf"/>
</dbReference>
<dbReference type="SUPFAM" id="SSF48452">
    <property type="entry name" value="TPR-like"/>
    <property type="match status" value="1"/>
</dbReference>
<dbReference type="RefSeq" id="WP_188519488.1">
    <property type="nucleotide sequence ID" value="NZ_BMES01000002.1"/>
</dbReference>
<gene>
    <name evidence="3" type="ORF">GCM10007036_40640</name>
</gene>
<evidence type="ECO:0000256" key="1">
    <source>
        <dbReference type="PROSITE-ProRule" id="PRU00339"/>
    </source>
</evidence>
<dbReference type="SMART" id="SM00028">
    <property type="entry name" value="TPR"/>
    <property type="match status" value="3"/>
</dbReference>
<accession>A0A917ICC9</accession>
<evidence type="ECO:0008006" key="5">
    <source>
        <dbReference type="Google" id="ProtNLM"/>
    </source>
</evidence>
<dbReference type="InterPro" id="IPR019734">
    <property type="entry name" value="TPR_rpt"/>
</dbReference>
<name>A0A917ICC9_9HYPH</name>
<feature type="signal peptide" evidence="2">
    <location>
        <begin position="1"/>
        <end position="23"/>
    </location>
</feature>
<comment type="caution">
    <text evidence="3">The sequence shown here is derived from an EMBL/GenBank/DDBJ whole genome shotgun (WGS) entry which is preliminary data.</text>
</comment>
<dbReference type="GO" id="GO:0045892">
    <property type="term" value="P:negative regulation of DNA-templated transcription"/>
    <property type="evidence" value="ECO:0007669"/>
    <property type="project" value="InterPro"/>
</dbReference>
<dbReference type="PANTHER" id="PTHR44749:SF1">
    <property type="entry name" value="TETRATRICOPEPTIDE-LIKE HELICAL DOMAIN-CONTAINING PROTEIN"/>
    <property type="match status" value="1"/>
</dbReference>
<feature type="repeat" description="TPR" evidence="1">
    <location>
        <begin position="146"/>
        <end position="179"/>
    </location>
</feature>